<dbReference type="InterPro" id="IPR041664">
    <property type="entry name" value="AAA_16"/>
</dbReference>
<dbReference type="GO" id="GO:0004016">
    <property type="term" value="F:adenylate cyclase activity"/>
    <property type="evidence" value="ECO:0007669"/>
    <property type="project" value="TreeGrafter"/>
</dbReference>
<sequence>MTRSWPLVERQIEFDTIRSALTDDNGGCGVVLVGDAGVGKTTLARTATSSLPDDVKWVAGTESARSIPLGVFAHLVGASTSRDPVTFLSAARESLLADGHIIIGVDDAHLLDQLSATLLHQLAIDRAVHIVATVRSGETVPDAVTSLWKDGHLKLLDLSPFTKVQSVELIESVLGGHLEGLSSDLIWEASGGNALFLRHLVEGAVESGAMRQVSGVWQLRGRTAITSELASLLEGRIDQLPDPVLHALKLLTFCEPLDLDALEELAGEEAVEEAEARGVVKIEQDGHRLTVRYTHPMLGDVIRRRLGLASARRLRGQLVKALQVRDISSPSERVRLAELIMDSDQEGNEALLCSAAKYTITMGNLSLGERFAREALNRGGGLAAADLLARSLLWQGRPQEVEQTLLPYEPADLDEVQLINWGGTRIANFIFSMGNSRLVAETFDLLRKRLTAPPLVLLVDGIASAHALHENRLTDAVEFAERVLADPDALPWAVEWAVFGGERALALMGRGDRCAALSERVNAIGSKLDGLLRYPAMFGEIHALVLAGELTKARQLAAKYSEFSSSGQYMAWAMANTLVGVVEVGQGRFPAAIERLEQAVAAMASDSAAAWSFPARIAVAQAYSALGRSTDAQREIAAAQSRGGKHVAVFGPQLELARAWAAASEGTTGRAVDLARGSAVAAAESGQFAIEAEALHAAARFGDKTVADRLAEVAAQIDGRMVGVQARYAAAFATDDGLGLDSAAAEFESLGALLYAADAAAHAASAHDRAGNRRQTVESAATASRLAALCGGASTPALSAAAQPLPLTSREREIANLVAARLSNKEIADRLFVSVRTVEGHLYRACIKLDVSDRDALGALMRGEGG</sequence>
<keyword evidence="5" id="KW-1185">Reference proteome</keyword>
<dbReference type="CDD" id="cd06170">
    <property type="entry name" value="LuxR_C_like"/>
    <property type="match status" value="1"/>
</dbReference>
<evidence type="ECO:0000256" key="1">
    <source>
        <dbReference type="ARBA" id="ARBA00022741"/>
    </source>
</evidence>
<dbReference type="Proteomes" id="UP000322244">
    <property type="component" value="Unassembled WGS sequence"/>
</dbReference>
<accession>A0A5A7S1B5</accession>
<evidence type="ECO:0000256" key="2">
    <source>
        <dbReference type="ARBA" id="ARBA00022840"/>
    </source>
</evidence>
<dbReference type="AlphaFoldDB" id="A0A5A7S1B5"/>
<comment type="caution">
    <text evidence="4">The sequence shown here is derived from an EMBL/GenBank/DDBJ whole genome shotgun (WGS) entry which is preliminary data.</text>
</comment>
<dbReference type="Pfam" id="PF00196">
    <property type="entry name" value="GerE"/>
    <property type="match status" value="1"/>
</dbReference>
<dbReference type="Pfam" id="PF13191">
    <property type="entry name" value="AAA_16"/>
    <property type="match status" value="1"/>
</dbReference>
<proteinExistence type="predicted"/>
<feature type="domain" description="HTH luxR-type" evidence="3">
    <location>
        <begin position="800"/>
        <end position="865"/>
    </location>
</feature>
<dbReference type="OrthoDB" id="3197423at2"/>
<dbReference type="EMBL" id="VLNY01000023">
    <property type="protein sequence ID" value="KAA0017069.1"/>
    <property type="molecule type" value="Genomic_DNA"/>
</dbReference>
<dbReference type="SUPFAM" id="SSF52540">
    <property type="entry name" value="P-loop containing nucleoside triphosphate hydrolases"/>
    <property type="match status" value="1"/>
</dbReference>
<evidence type="ECO:0000259" key="3">
    <source>
        <dbReference type="PROSITE" id="PS50043"/>
    </source>
</evidence>
<keyword evidence="1" id="KW-0547">Nucleotide-binding</keyword>
<keyword evidence="2" id="KW-0067">ATP-binding</keyword>
<dbReference type="PROSITE" id="PS50043">
    <property type="entry name" value="HTH_LUXR_2"/>
    <property type="match status" value="1"/>
</dbReference>
<dbReference type="InterPro" id="IPR036388">
    <property type="entry name" value="WH-like_DNA-bd_sf"/>
</dbReference>
<protein>
    <submittedName>
        <fullName evidence="4">Helix-turn-helix transcriptional regulator</fullName>
    </submittedName>
</protein>
<dbReference type="PRINTS" id="PR00038">
    <property type="entry name" value="HTHLUXR"/>
</dbReference>
<dbReference type="InterPro" id="IPR000792">
    <property type="entry name" value="Tscrpt_reg_LuxR_C"/>
</dbReference>
<evidence type="ECO:0000313" key="4">
    <source>
        <dbReference type="EMBL" id="KAA0017069.1"/>
    </source>
</evidence>
<dbReference type="GO" id="GO:0005737">
    <property type="term" value="C:cytoplasm"/>
    <property type="evidence" value="ECO:0007669"/>
    <property type="project" value="TreeGrafter"/>
</dbReference>
<dbReference type="GO" id="GO:0006355">
    <property type="term" value="P:regulation of DNA-templated transcription"/>
    <property type="evidence" value="ECO:0007669"/>
    <property type="project" value="InterPro"/>
</dbReference>
<dbReference type="PANTHER" id="PTHR16305">
    <property type="entry name" value="TESTICULAR SOLUBLE ADENYLYL CYCLASE"/>
    <property type="match status" value="1"/>
</dbReference>
<dbReference type="GO" id="GO:0003677">
    <property type="term" value="F:DNA binding"/>
    <property type="evidence" value="ECO:0007669"/>
    <property type="project" value="InterPro"/>
</dbReference>
<organism evidence="4 5">
    <name type="scientific">Antrihabitans cavernicola</name>
    <dbReference type="NCBI Taxonomy" id="2495913"/>
    <lineage>
        <taxon>Bacteria</taxon>
        <taxon>Bacillati</taxon>
        <taxon>Actinomycetota</taxon>
        <taxon>Actinomycetes</taxon>
        <taxon>Mycobacteriales</taxon>
        <taxon>Nocardiaceae</taxon>
        <taxon>Antrihabitans</taxon>
    </lineage>
</organism>
<dbReference type="SUPFAM" id="SSF46894">
    <property type="entry name" value="C-terminal effector domain of the bipartite response regulators"/>
    <property type="match status" value="1"/>
</dbReference>
<dbReference type="InterPro" id="IPR027417">
    <property type="entry name" value="P-loop_NTPase"/>
</dbReference>
<dbReference type="InterPro" id="IPR016032">
    <property type="entry name" value="Sig_transdc_resp-reg_C-effctor"/>
</dbReference>
<name>A0A5A7S1B5_9NOCA</name>
<dbReference type="Gene3D" id="3.40.50.300">
    <property type="entry name" value="P-loop containing nucleotide triphosphate hydrolases"/>
    <property type="match status" value="1"/>
</dbReference>
<dbReference type="Gene3D" id="1.10.10.10">
    <property type="entry name" value="Winged helix-like DNA-binding domain superfamily/Winged helix DNA-binding domain"/>
    <property type="match status" value="1"/>
</dbReference>
<gene>
    <name evidence="4" type="ORF">FOY51_25355</name>
</gene>
<dbReference type="RefSeq" id="WP_149433057.1">
    <property type="nucleotide sequence ID" value="NZ_VLNY01000023.1"/>
</dbReference>
<dbReference type="GO" id="GO:0005524">
    <property type="term" value="F:ATP binding"/>
    <property type="evidence" value="ECO:0007669"/>
    <property type="project" value="UniProtKB-KW"/>
</dbReference>
<reference evidence="4 5" key="1">
    <citation type="submission" date="2019-07" db="EMBL/GenBank/DDBJ databases">
        <title>Rhodococcus cavernicolus sp. nov., isolated from a cave.</title>
        <authorList>
            <person name="Lee S.D."/>
        </authorList>
    </citation>
    <scope>NUCLEOTIDE SEQUENCE [LARGE SCALE GENOMIC DNA]</scope>
    <source>
        <strain evidence="4 5">C1-24</strain>
    </source>
</reference>
<dbReference type="PANTHER" id="PTHR16305:SF28">
    <property type="entry name" value="GUANYLATE CYCLASE DOMAIN-CONTAINING PROTEIN"/>
    <property type="match status" value="1"/>
</dbReference>
<evidence type="ECO:0000313" key="5">
    <source>
        <dbReference type="Proteomes" id="UP000322244"/>
    </source>
</evidence>
<dbReference type="SMART" id="SM00421">
    <property type="entry name" value="HTH_LUXR"/>
    <property type="match status" value="1"/>
</dbReference>